<feature type="non-terminal residue" evidence="2">
    <location>
        <position position="60"/>
    </location>
</feature>
<reference evidence="2 3" key="1">
    <citation type="journal article" date="2021" name="Nat. Plants">
        <title>The Taxus genome provides insights into paclitaxel biosynthesis.</title>
        <authorList>
            <person name="Xiong X."/>
            <person name="Gou J."/>
            <person name="Liao Q."/>
            <person name="Li Y."/>
            <person name="Zhou Q."/>
            <person name="Bi G."/>
            <person name="Li C."/>
            <person name="Du R."/>
            <person name="Wang X."/>
            <person name="Sun T."/>
            <person name="Guo L."/>
            <person name="Liang H."/>
            <person name="Lu P."/>
            <person name="Wu Y."/>
            <person name="Zhang Z."/>
            <person name="Ro D.K."/>
            <person name="Shang Y."/>
            <person name="Huang S."/>
            <person name="Yan J."/>
        </authorList>
    </citation>
    <scope>NUCLEOTIDE SEQUENCE [LARGE SCALE GENOMIC DNA]</scope>
    <source>
        <strain evidence="2">Ta-2019</strain>
    </source>
</reference>
<keyword evidence="3" id="KW-1185">Reference proteome</keyword>
<evidence type="ECO:0000313" key="2">
    <source>
        <dbReference type="EMBL" id="KAH9305558.1"/>
    </source>
</evidence>
<gene>
    <name evidence="2" type="ORF">KI387_009962</name>
</gene>
<dbReference type="Proteomes" id="UP000824469">
    <property type="component" value="Unassembled WGS sequence"/>
</dbReference>
<dbReference type="AlphaFoldDB" id="A0AA38FL05"/>
<evidence type="ECO:0000256" key="1">
    <source>
        <dbReference type="SAM" id="Coils"/>
    </source>
</evidence>
<evidence type="ECO:0000313" key="3">
    <source>
        <dbReference type="Proteomes" id="UP000824469"/>
    </source>
</evidence>
<comment type="caution">
    <text evidence="2">The sequence shown here is derived from an EMBL/GenBank/DDBJ whole genome shotgun (WGS) entry which is preliminary data.</text>
</comment>
<keyword evidence="1" id="KW-0175">Coiled coil</keyword>
<proteinExistence type="predicted"/>
<organism evidence="2 3">
    <name type="scientific">Taxus chinensis</name>
    <name type="common">Chinese yew</name>
    <name type="synonym">Taxus wallichiana var. chinensis</name>
    <dbReference type="NCBI Taxonomy" id="29808"/>
    <lineage>
        <taxon>Eukaryota</taxon>
        <taxon>Viridiplantae</taxon>
        <taxon>Streptophyta</taxon>
        <taxon>Embryophyta</taxon>
        <taxon>Tracheophyta</taxon>
        <taxon>Spermatophyta</taxon>
        <taxon>Pinopsida</taxon>
        <taxon>Pinidae</taxon>
        <taxon>Conifers II</taxon>
        <taxon>Cupressales</taxon>
        <taxon>Taxaceae</taxon>
        <taxon>Taxus</taxon>
    </lineage>
</organism>
<accession>A0AA38FL05</accession>
<feature type="non-terminal residue" evidence="2">
    <location>
        <position position="1"/>
    </location>
</feature>
<feature type="coiled-coil region" evidence="1">
    <location>
        <begin position="2"/>
        <end position="29"/>
    </location>
</feature>
<name>A0AA38FL05_TAXCH</name>
<sequence length="60" mass="7108">KKERILSRIDKLEREVMDLRDELKKIGKSAGKRKMPAKPTMDNEQILQIFKKLNSLDNRL</sequence>
<dbReference type="EMBL" id="JAHRHJ020000008">
    <property type="protein sequence ID" value="KAH9305558.1"/>
    <property type="molecule type" value="Genomic_DNA"/>
</dbReference>
<protein>
    <submittedName>
        <fullName evidence="2">Uncharacterized protein</fullName>
    </submittedName>
</protein>